<gene>
    <name evidence="1" type="ORF">H9850_03365</name>
</gene>
<evidence type="ECO:0000313" key="2">
    <source>
        <dbReference type="Proteomes" id="UP000886829"/>
    </source>
</evidence>
<dbReference type="EMBL" id="DXEV01000067">
    <property type="protein sequence ID" value="HIX56494.1"/>
    <property type="molecule type" value="Genomic_DNA"/>
</dbReference>
<evidence type="ECO:0000313" key="1">
    <source>
        <dbReference type="EMBL" id="HIX56494.1"/>
    </source>
</evidence>
<name>A0A9D1WCQ3_9GAMM</name>
<reference evidence="1" key="1">
    <citation type="journal article" date="2021" name="PeerJ">
        <title>Extensive microbial diversity within the chicken gut microbiome revealed by metagenomics and culture.</title>
        <authorList>
            <person name="Gilroy R."/>
            <person name="Ravi A."/>
            <person name="Getino M."/>
            <person name="Pursley I."/>
            <person name="Horton D.L."/>
            <person name="Alikhan N.F."/>
            <person name="Baker D."/>
            <person name="Gharbi K."/>
            <person name="Hall N."/>
            <person name="Watson M."/>
            <person name="Adriaenssens E.M."/>
            <person name="Foster-Nyarko E."/>
            <person name="Jarju S."/>
            <person name="Secka A."/>
            <person name="Antonio M."/>
            <person name="Oren A."/>
            <person name="Chaudhuri R.R."/>
            <person name="La Ragione R."/>
            <person name="Hildebrand F."/>
            <person name="Pallen M.J."/>
        </authorList>
    </citation>
    <scope>NUCLEOTIDE SEQUENCE</scope>
    <source>
        <strain evidence="1">USASDec5-558</strain>
    </source>
</reference>
<dbReference type="Proteomes" id="UP000886829">
    <property type="component" value="Unassembled WGS sequence"/>
</dbReference>
<dbReference type="Gene3D" id="1.20.120.740">
    <property type="entry name" value="YgfB uncharacterised protein family UPF0149, PF03695"/>
    <property type="match status" value="1"/>
</dbReference>
<proteinExistence type="predicted"/>
<organism evidence="1 2">
    <name type="scientific">Candidatus Anaerobiospirillum pullistercoris</name>
    <dbReference type="NCBI Taxonomy" id="2838452"/>
    <lineage>
        <taxon>Bacteria</taxon>
        <taxon>Pseudomonadati</taxon>
        <taxon>Pseudomonadota</taxon>
        <taxon>Gammaproteobacteria</taxon>
        <taxon>Aeromonadales</taxon>
        <taxon>Succinivibrionaceae</taxon>
        <taxon>Anaerobiospirillum</taxon>
    </lineage>
</organism>
<dbReference type="SUPFAM" id="SSF101327">
    <property type="entry name" value="YgfB-like"/>
    <property type="match status" value="1"/>
</dbReference>
<protein>
    <submittedName>
        <fullName evidence="1">Uncharacterized protein</fullName>
    </submittedName>
</protein>
<comment type="caution">
    <text evidence="1">The sequence shown here is derived from an EMBL/GenBank/DDBJ whole genome shotgun (WGS) entry which is preliminary data.</text>
</comment>
<dbReference type="InterPro" id="IPR036255">
    <property type="entry name" value="YgfB-like_sf"/>
</dbReference>
<dbReference type="AlphaFoldDB" id="A0A9D1WCQ3"/>
<sequence length="196" mass="22154">MLALKQNPLYQSTYKSFEQSNFEESIQTVQGFILGLLAQGLNSSDNASLKLAQEILNNDTPLTGKSIAVFTTLLLELERDLKQNKIHFFLPQAEDQVNQDQRLKALGDTAYGALLGLSIPQHKIPFNVMADPKAAKEQAMKSKTDRYTRERLEMLEQIANIDPEDVKDFSEEDYELVTTEMGAIISEFYTKNHIHG</sequence>
<reference evidence="1" key="2">
    <citation type="submission" date="2021-04" db="EMBL/GenBank/DDBJ databases">
        <authorList>
            <person name="Gilroy R."/>
        </authorList>
    </citation>
    <scope>NUCLEOTIDE SEQUENCE</scope>
    <source>
        <strain evidence="1">USASDec5-558</strain>
    </source>
</reference>
<accession>A0A9D1WCQ3</accession>